<evidence type="ECO:0000313" key="3">
    <source>
        <dbReference type="Proteomes" id="UP000184080"/>
    </source>
</evidence>
<dbReference type="Proteomes" id="UP000184080">
    <property type="component" value="Unassembled WGS sequence"/>
</dbReference>
<dbReference type="STRING" id="1121298.SAMN05444401_0209"/>
<dbReference type="Pfam" id="PF06445">
    <property type="entry name" value="GyrI-like"/>
    <property type="match status" value="1"/>
</dbReference>
<dbReference type="InterPro" id="IPR029442">
    <property type="entry name" value="GyrI-like"/>
</dbReference>
<dbReference type="PANTHER" id="PTHR40055:SF1">
    <property type="entry name" value="TRANSCRIPTIONAL REGULATOR YGIV-RELATED"/>
    <property type="match status" value="1"/>
</dbReference>
<dbReference type="SUPFAM" id="SSF55136">
    <property type="entry name" value="Probable bacterial effector-binding domain"/>
    <property type="match status" value="1"/>
</dbReference>
<dbReference type="Gene3D" id="3.20.80.10">
    <property type="entry name" value="Regulatory factor, effector binding domain"/>
    <property type="match status" value="1"/>
</dbReference>
<accession>A0A1M6NH12</accession>
<evidence type="ECO:0000259" key="1">
    <source>
        <dbReference type="SMART" id="SM00871"/>
    </source>
</evidence>
<feature type="domain" description="AraC effector-binding" evidence="1">
    <location>
        <begin position="1"/>
        <end position="151"/>
    </location>
</feature>
<keyword evidence="3" id="KW-1185">Reference proteome</keyword>
<dbReference type="InterPro" id="IPR010499">
    <property type="entry name" value="AraC_E-bd"/>
</dbReference>
<dbReference type="SMART" id="SM00871">
    <property type="entry name" value="AraC_E_bind"/>
    <property type="match status" value="1"/>
</dbReference>
<dbReference type="RefSeq" id="WP_073012054.1">
    <property type="nucleotide sequence ID" value="NZ_FQZO01000011.1"/>
</dbReference>
<dbReference type="InterPro" id="IPR050908">
    <property type="entry name" value="SmbC-like"/>
</dbReference>
<dbReference type="EMBL" id="FQZO01000011">
    <property type="protein sequence ID" value="SHJ94916.1"/>
    <property type="molecule type" value="Genomic_DNA"/>
</dbReference>
<reference evidence="2 3" key="1">
    <citation type="submission" date="2016-11" db="EMBL/GenBank/DDBJ databases">
        <authorList>
            <person name="Jaros S."/>
            <person name="Januszkiewicz K."/>
            <person name="Wedrychowicz H."/>
        </authorList>
    </citation>
    <scope>NUCLEOTIDE SEQUENCE [LARGE SCALE GENOMIC DNA]</scope>
    <source>
        <strain evidence="2 3">DSM 21864</strain>
    </source>
</reference>
<dbReference type="OrthoDB" id="5337216at2"/>
<gene>
    <name evidence="2" type="ORF">SAMN05444401_0209</name>
</gene>
<evidence type="ECO:0000313" key="2">
    <source>
        <dbReference type="EMBL" id="SHJ94916.1"/>
    </source>
</evidence>
<dbReference type="PANTHER" id="PTHR40055">
    <property type="entry name" value="TRANSCRIPTIONAL REGULATOR YGIV-RELATED"/>
    <property type="match status" value="1"/>
</dbReference>
<dbReference type="AlphaFoldDB" id="A0A1M6NH12"/>
<protein>
    <submittedName>
        <fullName evidence="2">DNA gyrase inhibitor GyrI</fullName>
    </submittedName>
</protein>
<proteinExistence type="predicted"/>
<dbReference type="InterPro" id="IPR011256">
    <property type="entry name" value="Reg_factor_effector_dom_sf"/>
</dbReference>
<name>A0A1M6NH12_9CLOT</name>
<sequence>MNINIEMISPYKIAYIRRTGPYGPENVQIMEQLKSWAREKNLFNENSIILGIPQDNPQFTEPKDCRYDTCLVVSNDYLVIDDYVREGHIVGGKYAVFKINHTAEAVQKAWIDIFPELLTQGYKFDEKRPIIERYMVQMVNNHYCEICVPVY</sequence>
<organism evidence="2 3">
    <name type="scientific">Clostridium amylolyticum</name>
    <dbReference type="NCBI Taxonomy" id="1121298"/>
    <lineage>
        <taxon>Bacteria</taxon>
        <taxon>Bacillati</taxon>
        <taxon>Bacillota</taxon>
        <taxon>Clostridia</taxon>
        <taxon>Eubacteriales</taxon>
        <taxon>Clostridiaceae</taxon>
        <taxon>Clostridium</taxon>
    </lineage>
</organism>